<proteinExistence type="predicted"/>
<dbReference type="InterPro" id="IPR012338">
    <property type="entry name" value="Beta-lactam/transpept-like"/>
</dbReference>
<dbReference type="Proteomes" id="UP000319148">
    <property type="component" value="Unassembled WGS sequence"/>
</dbReference>
<name>A0A501PGX2_9PROT</name>
<evidence type="ECO:0000313" key="3">
    <source>
        <dbReference type="Proteomes" id="UP000319148"/>
    </source>
</evidence>
<dbReference type="AlphaFoldDB" id="A0A501PGX2"/>
<keyword evidence="3" id="KW-1185">Reference proteome</keyword>
<dbReference type="OrthoDB" id="5377431at2"/>
<sequence>MSGNDIFYNLQELLGTARQATDVPGAVAAVYHKGEIYQAAAGVVNFRTGVAVTQDSVFQIGSVTKSLTATLVMMLVEEGKLDLEAPVTKYLDHFNLAQKEKTALITLRHLLSHTSGIDGDLIADTGRGEDCLEKFIRLLDGVNLLHEPGEFFSYCNVGYIILGRIIELVEGAPFDKVLKERLLVPLGLDHAVMFAEEALFFNTAIGHVMGPRGLDHAETAFAPRSNAPSGTVLGMSARDLLMFARFHMNKGVTAKGKRLVQEKTIAEMQKPQVRIPLSGRYTSWGLGWMQYYWDGADMTGHDGGWMGMSAYLRFSPRHDFAAVLLANGPGALQLYRAVMEPFLLAGAGFRAPALPAAPDQKNFDLSRYCGRYVRHGQSIDITLQGSRLKACLGGEYMDGATMEFDVNLIEHNRASCSFDGIPMPVSGYFPGFSGKGRPAYFHVTERAFRRRD</sequence>
<dbReference type="InterPro" id="IPR050491">
    <property type="entry name" value="AmpC-like"/>
</dbReference>
<protein>
    <submittedName>
        <fullName evidence="2">Beta-lactamase family protein</fullName>
    </submittedName>
</protein>
<evidence type="ECO:0000313" key="2">
    <source>
        <dbReference type="EMBL" id="TPD59282.1"/>
    </source>
</evidence>
<dbReference type="RefSeq" id="WP_139940946.1">
    <property type="nucleotide sequence ID" value="NZ_JBHSYP010000006.1"/>
</dbReference>
<feature type="domain" description="Beta-lactamase-related" evidence="1">
    <location>
        <begin position="17"/>
        <end position="330"/>
    </location>
</feature>
<dbReference type="Gene3D" id="3.40.710.10">
    <property type="entry name" value="DD-peptidase/beta-lactamase superfamily"/>
    <property type="match status" value="1"/>
</dbReference>
<organism evidence="2 3">
    <name type="scientific">Emcibacter nanhaiensis</name>
    <dbReference type="NCBI Taxonomy" id="1505037"/>
    <lineage>
        <taxon>Bacteria</taxon>
        <taxon>Pseudomonadati</taxon>
        <taxon>Pseudomonadota</taxon>
        <taxon>Alphaproteobacteria</taxon>
        <taxon>Emcibacterales</taxon>
        <taxon>Emcibacteraceae</taxon>
        <taxon>Emcibacter</taxon>
    </lineage>
</organism>
<dbReference type="EMBL" id="VFIY01000014">
    <property type="protein sequence ID" value="TPD59282.1"/>
    <property type="molecule type" value="Genomic_DNA"/>
</dbReference>
<dbReference type="Pfam" id="PF00144">
    <property type="entry name" value="Beta-lactamase"/>
    <property type="match status" value="1"/>
</dbReference>
<dbReference type="PANTHER" id="PTHR46825:SF9">
    <property type="entry name" value="BETA-LACTAMASE-RELATED DOMAIN-CONTAINING PROTEIN"/>
    <property type="match status" value="1"/>
</dbReference>
<dbReference type="PANTHER" id="PTHR46825">
    <property type="entry name" value="D-ALANYL-D-ALANINE-CARBOXYPEPTIDASE/ENDOPEPTIDASE AMPH"/>
    <property type="match status" value="1"/>
</dbReference>
<accession>A0A501PGX2</accession>
<comment type="caution">
    <text evidence="2">The sequence shown here is derived from an EMBL/GenBank/DDBJ whole genome shotgun (WGS) entry which is preliminary data.</text>
</comment>
<reference evidence="3" key="1">
    <citation type="submission" date="2019-06" db="EMBL/GenBank/DDBJ databases">
        <title>The complete genome of Emcibacter congregatus ZYLT.</title>
        <authorList>
            <person name="Zhao Z."/>
        </authorList>
    </citation>
    <scope>NUCLEOTIDE SEQUENCE [LARGE SCALE GENOMIC DNA]</scope>
    <source>
        <strain evidence="3">MCCC 1A06723</strain>
    </source>
</reference>
<gene>
    <name evidence="2" type="ORF">FIV46_10825</name>
</gene>
<evidence type="ECO:0000259" key="1">
    <source>
        <dbReference type="Pfam" id="PF00144"/>
    </source>
</evidence>
<dbReference type="InterPro" id="IPR001466">
    <property type="entry name" value="Beta-lactam-related"/>
</dbReference>
<dbReference type="SUPFAM" id="SSF56601">
    <property type="entry name" value="beta-lactamase/transpeptidase-like"/>
    <property type="match status" value="1"/>
</dbReference>